<organism evidence="1 2">
    <name type="scientific">Trichinella nelsoni</name>
    <dbReference type="NCBI Taxonomy" id="6336"/>
    <lineage>
        <taxon>Eukaryota</taxon>
        <taxon>Metazoa</taxon>
        <taxon>Ecdysozoa</taxon>
        <taxon>Nematoda</taxon>
        <taxon>Enoplea</taxon>
        <taxon>Dorylaimia</taxon>
        <taxon>Trichinellida</taxon>
        <taxon>Trichinellidae</taxon>
        <taxon>Trichinella</taxon>
    </lineage>
</organism>
<dbReference type="EMBL" id="JYDL01000046">
    <property type="protein sequence ID" value="KRX20665.1"/>
    <property type="molecule type" value="Genomic_DNA"/>
</dbReference>
<sequence length="90" mass="10475">MVIMMSLSCISLHRHVDFLDKNQRRNEEYIMLQTGKSSGYCIFVIRRSKQRLRLLCSCRKQAGFRKRLIVMTCSTCVPVHAFPNAKTADH</sequence>
<proteinExistence type="predicted"/>
<dbReference type="AlphaFoldDB" id="A0A0V0S1T8"/>
<keyword evidence="2" id="KW-1185">Reference proteome</keyword>
<accession>A0A0V0S1T8</accession>
<name>A0A0V0S1T8_9BILA</name>
<evidence type="ECO:0000313" key="2">
    <source>
        <dbReference type="Proteomes" id="UP000054630"/>
    </source>
</evidence>
<dbReference type="Proteomes" id="UP000054630">
    <property type="component" value="Unassembled WGS sequence"/>
</dbReference>
<dbReference type="OrthoDB" id="10342716at2759"/>
<gene>
    <name evidence="1" type="ORF">T07_3872</name>
</gene>
<comment type="caution">
    <text evidence="1">The sequence shown here is derived from an EMBL/GenBank/DDBJ whole genome shotgun (WGS) entry which is preliminary data.</text>
</comment>
<protein>
    <submittedName>
        <fullName evidence="1">Uncharacterized protein</fullName>
    </submittedName>
</protein>
<evidence type="ECO:0000313" key="1">
    <source>
        <dbReference type="EMBL" id="KRX20665.1"/>
    </source>
</evidence>
<reference evidence="1 2" key="1">
    <citation type="submission" date="2015-01" db="EMBL/GenBank/DDBJ databases">
        <title>Evolution of Trichinella species and genotypes.</title>
        <authorList>
            <person name="Korhonen P.K."/>
            <person name="Edoardo P."/>
            <person name="Giuseppe L.R."/>
            <person name="Gasser R.B."/>
        </authorList>
    </citation>
    <scope>NUCLEOTIDE SEQUENCE [LARGE SCALE GENOMIC DNA]</scope>
    <source>
        <strain evidence="1">ISS37</strain>
    </source>
</reference>